<evidence type="ECO:0000256" key="8">
    <source>
        <dbReference type="ARBA" id="ARBA00023014"/>
    </source>
</evidence>
<proteinExistence type="inferred from homology"/>
<organism evidence="13 14">
    <name type="scientific">Vibrio xiamenensis</name>
    <dbReference type="NCBI Taxonomy" id="861298"/>
    <lineage>
        <taxon>Bacteria</taxon>
        <taxon>Pseudomonadati</taxon>
        <taxon>Pseudomonadota</taxon>
        <taxon>Gammaproteobacteria</taxon>
        <taxon>Vibrionales</taxon>
        <taxon>Vibrionaceae</taxon>
        <taxon>Vibrio</taxon>
    </lineage>
</organism>
<dbReference type="SFLD" id="SFLDS00029">
    <property type="entry name" value="Radical_SAM"/>
    <property type="match status" value="2"/>
</dbReference>
<evidence type="ECO:0000313" key="14">
    <source>
        <dbReference type="Proteomes" id="UP000198854"/>
    </source>
</evidence>
<evidence type="ECO:0000256" key="6">
    <source>
        <dbReference type="ARBA" id="ARBA00022723"/>
    </source>
</evidence>
<dbReference type="NCBIfam" id="TIGR00423">
    <property type="entry name" value="CofH family radical SAM protein"/>
    <property type="match status" value="1"/>
</dbReference>
<comment type="catalytic activity">
    <reaction evidence="9">
        <text>5-amino-6-(D-ribitylamino)uracil + L-tyrosine + S-adenosyl-L-methionine = 5-amino-5-(4-hydroxybenzyl)-6-(D-ribitylimino)-5,6-dihydrouracil + 2-iminoacetate + 5'-deoxyadenosine + L-methionine + H(+)</text>
        <dbReference type="Rhea" id="RHEA:55200"/>
        <dbReference type="ChEBI" id="CHEBI:15378"/>
        <dbReference type="ChEBI" id="CHEBI:15934"/>
        <dbReference type="ChEBI" id="CHEBI:17319"/>
        <dbReference type="ChEBI" id="CHEBI:57844"/>
        <dbReference type="ChEBI" id="CHEBI:58315"/>
        <dbReference type="ChEBI" id="CHEBI:59789"/>
        <dbReference type="ChEBI" id="CHEBI:77846"/>
        <dbReference type="ChEBI" id="CHEBI:85936"/>
        <dbReference type="EC" id="2.5.1.147"/>
    </reaction>
</comment>
<comment type="pathway">
    <text evidence="1">Cofactor biosynthesis; coenzyme F0 biosynthesis.</text>
</comment>
<evidence type="ECO:0000259" key="12">
    <source>
        <dbReference type="PROSITE" id="PS51918"/>
    </source>
</evidence>
<feature type="binding site" evidence="10">
    <location>
        <position position="100"/>
    </location>
    <ligand>
        <name>[4Fe-4S] cluster</name>
        <dbReference type="ChEBI" id="CHEBI:49883"/>
        <note>4Fe-4S-S-AdoMet</note>
    </ligand>
</feature>
<evidence type="ECO:0000256" key="5">
    <source>
        <dbReference type="ARBA" id="ARBA00022691"/>
    </source>
</evidence>
<evidence type="ECO:0000256" key="1">
    <source>
        <dbReference type="ARBA" id="ARBA00004712"/>
    </source>
</evidence>
<evidence type="ECO:0000256" key="11">
    <source>
        <dbReference type="PIRSR" id="PIRSR004762-2"/>
    </source>
</evidence>
<dbReference type="PROSITE" id="PS51918">
    <property type="entry name" value="RADICAL_SAM"/>
    <property type="match status" value="1"/>
</dbReference>
<dbReference type="SFLD" id="SFLDG01389">
    <property type="entry name" value="menaquinone_synthsis_involved"/>
    <property type="match status" value="1"/>
</dbReference>
<dbReference type="InterPro" id="IPR058240">
    <property type="entry name" value="rSAM_sf"/>
</dbReference>
<feature type="binding site" evidence="11">
    <location>
        <position position="99"/>
    </location>
    <ligand>
        <name>S-adenosyl-L-methionine</name>
        <dbReference type="ChEBI" id="CHEBI:59789"/>
    </ligand>
</feature>
<dbReference type="EMBL" id="FNDD01000002">
    <property type="protein sequence ID" value="SDG75342.1"/>
    <property type="molecule type" value="Genomic_DNA"/>
</dbReference>
<sequence>MFSTQLETEHRRPKASEPNDVIHWSRLSTNIAAILRQALQGEAISAAQAEQLFYTQGVDYQAVLTTADLLRQRHCGDKASFIITRNINFTNVCYMACKFCNFSKSIKDAEAEFLSVQEVVNRAIEAAQRGATEVCIQGGLHPQMRADFYRNILLGIKAVLPDMHIHAFSPFEVWYGARKAKVTYREFLTDLKQCGLDTMPGTAAEILDVEVRKQLTHNKLSTEEWVEIIKTAHQVGIKTTATIMYGHIDSPKHWAVHLNLLREIQRETGGFTEFVPLGFIHYKTKLYNENPSQVRPGPTREEHFKMHAIARIMLQGEINNIQASWVKMGHDVASQMLRCGANDLGGTLMNESISRAAGGENGQEVEPQDMIELIHQAGLSAYQRNTRYQVVHDYQHTERELSTNAVLPALEIARFGASL</sequence>
<gene>
    <name evidence="13" type="ORF">SAMN04488136_102166</name>
</gene>
<dbReference type="SMART" id="SM00729">
    <property type="entry name" value="Elp3"/>
    <property type="match status" value="1"/>
</dbReference>
<dbReference type="GO" id="GO:0046872">
    <property type="term" value="F:metal ion binding"/>
    <property type="evidence" value="ECO:0007669"/>
    <property type="project" value="UniProtKB-KW"/>
</dbReference>
<dbReference type="Pfam" id="PF19288">
    <property type="entry name" value="CofH_C"/>
    <property type="match status" value="1"/>
</dbReference>
<feature type="binding site" evidence="10">
    <location>
        <position position="93"/>
    </location>
    <ligand>
        <name>[4Fe-4S] cluster</name>
        <dbReference type="ChEBI" id="CHEBI:49883"/>
        <note>4Fe-4S-S-AdoMet</note>
    </ligand>
</feature>
<dbReference type="Gene3D" id="3.20.20.70">
    <property type="entry name" value="Aldolase class I"/>
    <property type="match status" value="1"/>
</dbReference>
<dbReference type="InterPro" id="IPR019940">
    <property type="entry name" value="CofH_family"/>
</dbReference>
<dbReference type="InterPro" id="IPR007197">
    <property type="entry name" value="rSAM"/>
</dbReference>
<feature type="binding site" evidence="11">
    <location>
        <position position="324"/>
    </location>
    <ligand>
        <name>(3R)-3-methyl-D-ornithine</name>
        <dbReference type="ChEBI" id="CHEBI:64642"/>
    </ligand>
</feature>
<dbReference type="OrthoDB" id="9802027at2"/>
<dbReference type="UniPathway" id="UPA00072"/>
<evidence type="ECO:0000256" key="4">
    <source>
        <dbReference type="ARBA" id="ARBA00022679"/>
    </source>
</evidence>
<keyword evidence="4" id="KW-0808">Transferase</keyword>
<feature type="binding site" evidence="10">
    <location>
        <position position="97"/>
    </location>
    <ligand>
        <name>[4Fe-4S] cluster</name>
        <dbReference type="ChEBI" id="CHEBI:49883"/>
        <note>4Fe-4S-S-AdoMet</note>
    </ligand>
</feature>
<dbReference type="PANTHER" id="PTHR43076">
    <property type="entry name" value="FO SYNTHASE (COFH)"/>
    <property type="match status" value="1"/>
</dbReference>
<comment type="cofactor">
    <cofactor evidence="10">
        <name>[4Fe-4S] cluster</name>
        <dbReference type="ChEBI" id="CHEBI:49883"/>
    </cofactor>
    <text evidence="10">Binds 1 [4Fe-4S] cluster. The cluster is coordinated with 3 cysteines and an exchangeable S-adenosyl-L-methionine.</text>
</comment>
<accession>A0A1G7WTT4</accession>
<dbReference type="InterPro" id="IPR020050">
    <property type="entry name" value="FO_synthase_su2"/>
</dbReference>
<dbReference type="SFLD" id="SFLDG01388">
    <property type="entry name" value="7_8-didemethyl-8-hydroxy-5-dea"/>
    <property type="match status" value="1"/>
</dbReference>
<dbReference type="PIRSF" id="PIRSF004762">
    <property type="entry name" value="CHP00423"/>
    <property type="match status" value="1"/>
</dbReference>
<dbReference type="CDD" id="cd01335">
    <property type="entry name" value="Radical_SAM"/>
    <property type="match status" value="1"/>
</dbReference>
<reference evidence="13 14" key="1">
    <citation type="submission" date="2016-10" db="EMBL/GenBank/DDBJ databases">
        <authorList>
            <person name="de Groot N.N."/>
        </authorList>
    </citation>
    <scope>NUCLEOTIDE SEQUENCE [LARGE SCALE GENOMIC DNA]</scope>
    <source>
        <strain evidence="13 14">CGMCC 1.10228</strain>
    </source>
</reference>
<dbReference type="AlphaFoldDB" id="A0A1G7WTT4"/>
<keyword evidence="3 10" id="KW-0004">4Fe-4S</keyword>
<dbReference type="InterPro" id="IPR006638">
    <property type="entry name" value="Elp3/MiaA/NifB-like_rSAM"/>
</dbReference>
<dbReference type="PANTHER" id="PTHR43076:SF1">
    <property type="entry name" value="LIPOYL SYNTHASE 2"/>
    <property type="match status" value="1"/>
</dbReference>
<evidence type="ECO:0000256" key="7">
    <source>
        <dbReference type="ARBA" id="ARBA00023004"/>
    </source>
</evidence>
<dbReference type="RefSeq" id="WP_093269193.1">
    <property type="nucleotide sequence ID" value="NZ_FNDD01000002.1"/>
</dbReference>
<dbReference type="EC" id="2.5.1.147" evidence="2"/>
<dbReference type="NCBIfam" id="NF005609">
    <property type="entry name" value="PRK07360.1"/>
    <property type="match status" value="1"/>
</dbReference>
<dbReference type="InterPro" id="IPR013785">
    <property type="entry name" value="Aldolase_TIM"/>
</dbReference>
<keyword evidence="8 10" id="KW-0411">Iron-sulfur</keyword>
<dbReference type="SFLD" id="SFLDF00343">
    <property type="entry name" value="aminofutalosine_synthase_(mqnE"/>
    <property type="match status" value="1"/>
</dbReference>
<name>A0A1G7WTT4_9VIBR</name>
<dbReference type="HAMAP" id="MF_01612">
    <property type="entry name" value="FO_synth_sub2"/>
    <property type="match status" value="1"/>
</dbReference>
<dbReference type="GO" id="GO:0044689">
    <property type="term" value="F:7,8-didemethyl-8-hydroxy-5-deazariboflavin synthase activity"/>
    <property type="evidence" value="ECO:0007669"/>
    <property type="project" value="TreeGrafter"/>
</dbReference>
<protein>
    <recommendedName>
        <fullName evidence="2">5-amino-6-(D-ribitylamino)uracil--L-tyrosine 4-hydroxyphenyl transferase</fullName>
        <ecNumber evidence="2">2.5.1.147</ecNumber>
    </recommendedName>
</protein>
<evidence type="ECO:0000256" key="2">
    <source>
        <dbReference type="ARBA" id="ARBA00012289"/>
    </source>
</evidence>
<dbReference type="Proteomes" id="UP000198854">
    <property type="component" value="Unassembled WGS sequence"/>
</dbReference>
<evidence type="ECO:0000313" key="13">
    <source>
        <dbReference type="EMBL" id="SDG75342.1"/>
    </source>
</evidence>
<keyword evidence="7 10" id="KW-0408">Iron</keyword>
<keyword evidence="5 10" id="KW-0949">S-adenosyl-L-methionine</keyword>
<evidence type="ECO:0000256" key="9">
    <source>
        <dbReference type="ARBA" id="ARBA00048468"/>
    </source>
</evidence>
<dbReference type="InterPro" id="IPR034405">
    <property type="entry name" value="F420"/>
</dbReference>
<keyword evidence="6" id="KW-0479">Metal-binding</keyword>
<dbReference type="SFLD" id="SFLDG01064">
    <property type="entry name" value="F420__menaquinone_cofactor_bio"/>
    <property type="match status" value="2"/>
</dbReference>
<feature type="domain" description="Radical SAM core" evidence="12">
    <location>
        <begin position="79"/>
        <end position="317"/>
    </location>
</feature>
<dbReference type="Pfam" id="PF04055">
    <property type="entry name" value="Radical_SAM"/>
    <property type="match status" value="1"/>
</dbReference>
<feature type="binding site" evidence="11">
    <location>
        <position position="205"/>
    </location>
    <ligand>
        <name>S-adenosyl-L-methionine</name>
        <dbReference type="ChEBI" id="CHEBI:59789"/>
    </ligand>
</feature>
<dbReference type="NCBIfam" id="TIGR03551">
    <property type="entry name" value="F420_cofH"/>
    <property type="match status" value="1"/>
</dbReference>
<feature type="binding site" evidence="11">
    <location>
        <position position="169"/>
    </location>
    <ligand>
        <name>(3R)-3-methyl-D-ornithine</name>
        <dbReference type="ChEBI" id="CHEBI:64642"/>
    </ligand>
</feature>
<keyword evidence="14" id="KW-1185">Reference proteome</keyword>
<dbReference type="STRING" id="861298.SAMN04488136_102166"/>
<dbReference type="GO" id="GO:0141093">
    <property type="term" value="F:5-amino-6-(D-ribitylamino)uracil--L-tyrosine 4-hydroxyphenyl transferase activity"/>
    <property type="evidence" value="ECO:0007669"/>
    <property type="project" value="UniProtKB-EC"/>
</dbReference>
<dbReference type="InterPro" id="IPR045567">
    <property type="entry name" value="CofH/MnqC-like_C"/>
</dbReference>
<evidence type="ECO:0000256" key="3">
    <source>
        <dbReference type="ARBA" id="ARBA00022485"/>
    </source>
</evidence>
<dbReference type="GO" id="GO:0051539">
    <property type="term" value="F:4 iron, 4 sulfur cluster binding"/>
    <property type="evidence" value="ECO:0007669"/>
    <property type="project" value="UniProtKB-KW"/>
</dbReference>
<evidence type="ECO:0000256" key="10">
    <source>
        <dbReference type="PIRSR" id="PIRSR004762-1"/>
    </source>
</evidence>
<dbReference type="SUPFAM" id="SSF102114">
    <property type="entry name" value="Radical SAM enzymes"/>
    <property type="match status" value="1"/>
</dbReference>